<evidence type="ECO:0000313" key="3">
    <source>
        <dbReference type="EMBL" id="CAD8338073.1"/>
    </source>
</evidence>
<evidence type="ECO:0008006" key="4">
    <source>
        <dbReference type="Google" id="ProtNLM"/>
    </source>
</evidence>
<protein>
    <recommendedName>
        <fullName evidence="4">NADH:ubiquinone oxidoreductase intermediate-associated protein 30 domain-containing protein</fullName>
    </recommendedName>
</protein>
<feature type="region of interest" description="Disordered" evidence="1">
    <location>
        <begin position="100"/>
        <end position="119"/>
    </location>
</feature>
<dbReference type="EMBL" id="HBEF01016325">
    <property type="protein sequence ID" value="CAD8338073.1"/>
    <property type="molecule type" value="Transcribed_RNA"/>
</dbReference>
<evidence type="ECO:0000256" key="1">
    <source>
        <dbReference type="SAM" id="MobiDB-lite"/>
    </source>
</evidence>
<proteinExistence type="predicted"/>
<keyword evidence="2" id="KW-0472">Membrane</keyword>
<gene>
    <name evidence="3" type="ORF">CAUS1442_LOCUS10201</name>
</gene>
<sequence>MLYQAAYEMPSNDDQENGDGWKTIKIPFEDFQLVSGPKMVPDGKPLNTTGGIYQIGLALSKFQISDKTSELPSFRPGYFEVQVREIGLFWNSAAPGGADAKASQDAVNTPDTLSKKESLQKRPMPLKLLLPLARIFVNEQSQRRKSAMRILKKRGLSRFGAICFAVKNRARSQGLVPAVFRALRIAFRDCATAVVAFCLKLILVYPFVAIRRFLRLFSNKPKPANE</sequence>
<name>A0A7R9WX65_9STRA</name>
<dbReference type="AlphaFoldDB" id="A0A7R9WX65"/>
<evidence type="ECO:0000256" key="2">
    <source>
        <dbReference type="SAM" id="Phobius"/>
    </source>
</evidence>
<accession>A0A7R9WX65</accession>
<feature type="transmembrane region" description="Helical" evidence="2">
    <location>
        <begin position="191"/>
        <end position="210"/>
    </location>
</feature>
<keyword evidence="2" id="KW-1133">Transmembrane helix</keyword>
<organism evidence="3">
    <name type="scientific">Craspedostauros australis</name>
    <dbReference type="NCBI Taxonomy" id="1486917"/>
    <lineage>
        <taxon>Eukaryota</taxon>
        <taxon>Sar</taxon>
        <taxon>Stramenopiles</taxon>
        <taxon>Ochrophyta</taxon>
        <taxon>Bacillariophyta</taxon>
        <taxon>Bacillariophyceae</taxon>
        <taxon>Bacillariophycidae</taxon>
        <taxon>Naviculales</taxon>
        <taxon>Naviculaceae</taxon>
        <taxon>Craspedostauros</taxon>
    </lineage>
</organism>
<reference evidence="3" key="1">
    <citation type="submission" date="2021-01" db="EMBL/GenBank/DDBJ databases">
        <authorList>
            <person name="Corre E."/>
            <person name="Pelletier E."/>
            <person name="Niang G."/>
            <person name="Scheremetjew M."/>
            <person name="Finn R."/>
            <person name="Kale V."/>
            <person name="Holt S."/>
            <person name="Cochrane G."/>
            <person name="Meng A."/>
            <person name="Brown T."/>
            <person name="Cohen L."/>
        </authorList>
    </citation>
    <scope>NUCLEOTIDE SEQUENCE</scope>
    <source>
        <strain evidence="3">CCMP3328</strain>
    </source>
</reference>
<keyword evidence="2" id="KW-0812">Transmembrane</keyword>